<dbReference type="GO" id="GO:0016787">
    <property type="term" value="F:hydrolase activity"/>
    <property type="evidence" value="ECO:0007669"/>
    <property type="project" value="UniProtKB-KW"/>
</dbReference>
<dbReference type="Pfam" id="PF00293">
    <property type="entry name" value="NUDIX"/>
    <property type="match status" value="1"/>
</dbReference>
<dbReference type="PROSITE" id="PS00893">
    <property type="entry name" value="NUDIX_BOX"/>
    <property type="match status" value="1"/>
</dbReference>
<dbReference type="PANTHER" id="PTHR43046">
    <property type="entry name" value="GDP-MANNOSE MANNOSYL HYDROLASE"/>
    <property type="match status" value="1"/>
</dbReference>
<feature type="domain" description="Nudix hydrolase" evidence="3">
    <location>
        <begin position="33"/>
        <end position="164"/>
    </location>
</feature>
<comment type="cofactor">
    <cofactor evidence="1">
        <name>Mg(2+)</name>
        <dbReference type="ChEBI" id="CHEBI:18420"/>
    </cofactor>
</comment>
<dbReference type="KEGG" id="psuu:Psuf_017410"/>
<organism evidence="4 5">
    <name type="scientific">Phytohabitans suffuscus</name>
    <dbReference type="NCBI Taxonomy" id="624315"/>
    <lineage>
        <taxon>Bacteria</taxon>
        <taxon>Bacillati</taxon>
        <taxon>Actinomycetota</taxon>
        <taxon>Actinomycetes</taxon>
        <taxon>Micromonosporales</taxon>
        <taxon>Micromonosporaceae</taxon>
    </lineage>
</organism>
<keyword evidence="2" id="KW-0378">Hydrolase</keyword>
<dbReference type="InterPro" id="IPR015797">
    <property type="entry name" value="NUDIX_hydrolase-like_dom_sf"/>
</dbReference>
<reference evidence="4 5" key="1">
    <citation type="submission" date="2020-03" db="EMBL/GenBank/DDBJ databases">
        <title>Whole genome shotgun sequence of Phytohabitans suffuscus NBRC 105367.</title>
        <authorList>
            <person name="Komaki H."/>
            <person name="Tamura T."/>
        </authorList>
    </citation>
    <scope>NUCLEOTIDE SEQUENCE [LARGE SCALE GENOMIC DNA]</scope>
    <source>
        <strain evidence="4 5">NBRC 105367</strain>
    </source>
</reference>
<evidence type="ECO:0000313" key="4">
    <source>
        <dbReference type="EMBL" id="BCB84428.1"/>
    </source>
</evidence>
<dbReference type="Proteomes" id="UP000503011">
    <property type="component" value="Chromosome"/>
</dbReference>
<dbReference type="InterPro" id="IPR000086">
    <property type="entry name" value="NUDIX_hydrolase_dom"/>
</dbReference>
<dbReference type="RefSeq" id="WP_173155582.1">
    <property type="nucleotide sequence ID" value="NZ_AP022871.1"/>
</dbReference>
<evidence type="ECO:0000313" key="5">
    <source>
        <dbReference type="Proteomes" id="UP000503011"/>
    </source>
</evidence>
<dbReference type="EMBL" id="AP022871">
    <property type="protein sequence ID" value="BCB84428.1"/>
    <property type="molecule type" value="Genomic_DNA"/>
</dbReference>
<proteinExistence type="predicted"/>
<evidence type="ECO:0000256" key="1">
    <source>
        <dbReference type="ARBA" id="ARBA00001946"/>
    </source>
</evidence>
<sequence length="167" mass="18456">MTVEARFCPRCGAALRDKPPTACVACGYELFVNARPTANLVVHDGRRFLAIKRVMEPRAGLWELPGGFCDGWEEPAAAAVREAREELGVQIALGDLIGMYIGTYDYQDERLPVLECFFLATLADGARLALDPRESSDHAWFDLDRPPPLAFESMDRATAEAARRLGL</sequence>
<keyword evidence="5" id="KW-1185">Reference proteome</keyword>
<name>A0A6F8YEM2_9ACTN</name>
<evidence type="ECO:0000256" key="2">
    <source>
        <dbReference type="ARBA" id="ARBA00022801"/>
    </source>
</evidence>
<dbReference type="Gene3D" id="3.90.79.10">
    <property type="entry name" value="Nucleoside Triphosphate Pyrophosphohydrolase"/>
    <property type="match status" value="1"/>
</dbReference>
<gene>
    <name evidence="4" type="ORF">Psuf_017410</name>
</gene>
<accession>A0A6F8YEM2</accession>
<dbReference type="PROSITE" id="PS51462">
    <property type="entry name" value="NUDIX"/>
    <property type="match status" value="1"/>
</dbReference>
<dbReference type="AlphaFoldDB" id="A0A6F8YEM2"/>
<dbReference type="PANTHER" id="PTHR43046:SF14">
    <property type="entry name" value="MUTT_NUDIX FAMILY PROTEIN"/>
    <property type="match status" value="1"/>
</dbReference>
<reference evidence="4 5" key="2">
    <citation type="submission" date="2020-03" db="EMBL/GenBank/DDBJ databases">
        <authorList>
            <person name="Ichikawa N."/>
            <person name="Kimura A."/>
            <person name="Kitahashi Y."/>
            <person name="Uohara A."/>
        </authorList>
    </citation>
    <scope>NUCLEOTIDE SEQUENCE [LARGE SCALE GENOMIC DNA]</scope>
    <source>
        <strain evidence="4 5">NBRC 105367</strain>
    </source>
</reference>
<dbReference type="SUPFAM" id="SSF55811">
    <property type="entry name" value="Nudix"/>
    <property type="match status" value="1"/>
</dbReference>
<protein>
    <recommendedName>
        <fullName evidence="3">Nudix hydrolase domain-containing protein</fullName>
    </recommendedName>
</protein>
<dbReference type="InterPro" id="IPR020084">
    <property type="entry name" value="NUDIX_hydrolase_CS"/>
</dbReference>
<evidence type="ECO:0000259" key="3">
    <source>
        <dbReference type="PROSITE" id="PS51462"/>
    </source>
</evidence>